<dbReference type="eggNOG" id="COG3577">
    <property type="taxonomic scope" value="Bacteria"/>
</dbReference>
<evidence type="ECO:0000313" key="4">
    <source>
        <dbReference type="EMBL" id="KFB10124.1"/>
    </source>
</evidence>
<keyword evidence="2" id="KW-1133">Transmembrane helix</keyword>
<dbReference type="InterPro" id="IPR011969">
    <property type="entry name" value="Clan_AA_Asp_peptidase_C"/>
</dbReference>
<gene>
    <name evidence="4" type="ORF">EL18_01154</name>
</gene>
<dbReference type="Gene3D" id="2.40.70.10">
    <property type="entry name" value="Acid Proteases"/>
    <property type="match status" value="1"/>
</dbReference>
<dbReference type="InterPro" id="IPR021109">
    <property type="entry name" value="Peptidase_aspartic_dom_sf"/>
</dbReference>
<dbReference type="GO" id="GO:0004190">
    <property type="term" value="F:aspartic-type endopeptidase activity"/>
    <property type="evidence" value="ECO:0007669"/>
    <property type="project" value="InterPro"/>
</dbReference>
<dbReference type="PATRIC" id="fig|472175.3.peg.1160"/>
<dbReference type="InterPro" id="IPR034122">
    <property type="entry name" value="Retropepsin-like_bacterial"/>
</dbReference>
<feature type="transmembrane region" description="Helical" evidence="2">
    <location>
        <begin position="66"/>
        <end position="82"/>
    </location>
</feature>
<protein>
    <recommendedName>
        <fullName evidence="3">Peptidase A2 domain-containing protein</fullName>
    </recommendedName>
</protein>
<name>A0A084UAY8_9HYPH</name>
<dbReference type="CDD" id="cd05483">
    <property type="entry name" value="retropepsin_like_bacteria"/>
    <property type="match status" value="1"/>
</dbReference>
<feature type="domain" description="Peptidase A2" evidence="3">
    <location>
        <begin position="134"/>
        <end position="214"/>
    </location>
</feature>
<comment type="caution">
    <text evidence="4">The sequence shown here is derived from an EMBL/GenBank/DDBJ whole genome shotgun (WGS) entry which is preliminary data.</text>
</comment>
<dbReference type="PROSITE" id="PS50175">
    <property type="entry name" value="ASP_PROT_RETROV"/>
    <property type="match status" value="1"/>
</dbReference>
<proteinExistence type="predicted"/>
<dbReference type="Proteomes" id="UP000053675">
    <property type="component" value="Unassembled WGS sequence"/>
</dbReference>
<dbReference type="EMBL" id="JMQM01000001">
    <property type="protein sequence ID" value="KFB10124.1"/>
    <property type="molecule type" value="Genomic_DNA"/>
</dbReference>
<dbReference type="NCBIfam" id="TIGR02281">
    <property type="entry name" value="clan_AA_DTGA"/>
    <property type="match status" value="1"/>
</dbReference>
<keyword evidence="2" id="KW-0472">Membrane</keyword>
<dbReference type="GO" id="GO:0006508">
    <property type="term" value="P:proteolysis"/>
    <property type="evidence" value="ECO:0007669"/>
    <property type="project" value="InterPro"/>
</dbReference>
<dbReference type="InterPro" id="IPR001969">
    <property type="entry name" value="Aspartic_peptidase_AS"/>
</dbReference>
<dbReference type="InterPro" id="IPR001995">
    <property type="entry name" value="Peptidase_A2_cat"/>
</dbReference>
<keyword evidence="1" id="KW-0378">Hydrolase</keyword>
<organism evidence="4 5">
    <name type="scientific">Nitratireductor basaltis</name>
    <dbReference type="NCBI Taxonomy" id="472175"/>
    <lineage>
        <taxon>Bacteria</taxon>
        <taxon>Pseudomonadati</taxon>
        <taxon>Pseudomonadota</taxon>
        <taxon>Alphaproteobacteria</taxon>
        <taxon>Hyphomicrobiales</taxon>
        <taxon>Phyllobacteriaceae</taxon>
        <taxon>Nitratireductor</taxon>
    </lineage>
</organism>
<evidence type="ECO:0000256" key="2">
    <source>
        <dbReference type="SAM" id="Phobius"/>
    </source>
</evidence>
<keyword evidence="5" id="KW-1185">Reference proteome</keyword>
<dbReference type="OrthoDB" id="7595324at2"/>
<keyword evidence="2" id="KW-0812">Transmembrane</keyword>
<dbReference type="SUPFAM" id="SSF50630">
    <property type="entry name" value="Acid proteases"/>
    <property type="match status" value="1"/>
</dbReference>
<dbReference type="Pfam" id="PF13975">
    <property type="entry name" value="gag-asp_proteas"/>
    <property type="match status" value="1"/>
</dbReference>
<evidence type="ECO:0000313" key="5">
    <source>
        <dbReference type="Proteomes" id="UP000053675"/>
    </source>
</evidence>
<evidence type="ECO:0000259" key="3">
    <source>
        <dbReference type="PROSITE" id="PS50175"/>
    </source>
</evidence>
<evidence type="ECO:0000256" key="1">
    <source>
        <dbReference type="ARBA" id="ARBA00022801"/>
    </source>
</evidence>
<dbReference type="STRING" id="472175.EL18_01154"/>
<reference evidence="4 5" key="1">
    <citation type="submission" date="2014-05" db="EMBL/GenBank/DDBJ databases">
        <title>Draft Genome Sequence of Nitratireductor basaltis Strain UMTGB225, A Marine Bacterium Isolated from Green Barrel Tunicate.</title>
        <authorList>
            <person name="Gan H.Y."/>
        </authorList>
    </citation>
    <scope>NUCLEOTIDE SEQUENCE [LARGE SCALE GENOMIC DNA]</scope>
    <source>
        <strain evidence="4 5">UMTGB225</strain>
    </source>
</reference>
<sequence length="232" mass="24982">MRSFWIILLVLGAGLVLLVANHDAGSVFGIENSNFASLLYLGTWGAVLVVGLVVSRFSFWPALRDLAYWLLIALVLMTGYLYRYELQDLAHRFTAGIVPGSPVTIGNATAPAVMLEKGRNGHFEVRLSVNGQPVTALLDTGASSTVLTSQDAARVGIEIERLSFNIPIQTANGIGRAARARVEEIAVGPIKRTDRAVYVAPQGALGQTLLGMDFLSSLAGYDVRGDRLILRE</sequence>
<dbReference type="AlphaFoldDB" id="A0A084UAY8"/>
<dbReference type="RefSeq" id="WP_036480698.1">
    <property type="nucleotide sequence ID" value="NZ_JMQM01000001.1"/>
</dbReference>
<accession>A0A084UAY8</accession>
<feature type="transmembrane region" description="Helical" evidence="2">
    <location>
        <begin position="39"/>
        <end position="59"/>
    </location>
</feature>
<dbReference type="PROSITE" id="PS00141">
    <property type="entry name" value="ASP_PROTEASE"/>
    <property type="match status" value="1"/>
</dbReference>